<keyword evidence="1" id="KW-0812">Transmembrane</keyword>
<reference evidence="3 4" key="1">
    <citation type="submission" date="2018-07" db="EMBL/GenBank/DDBJ databases">
        <title>Rhodosalinus sp. strain E84T genomic sequence and assembly.</title>
        <authorList>
            <person name="Liu Z.-W."/>
            <person name="Lu D.-C."/>
        </authorList>
    </citation>
    <scope>NUCLEOTIDE SEQUENCE [LARGE SCALE GENOMIC DNA]</scope>
    <source>
        <strain evidence="3 4">E84</strain>
    </source>
</reference>
<keyword evidence="1" id="KW-1133">Transmembrane helix</keyword>
<dbReference type="Proteomes" id="UP000253370">
    <property type="component" value="Unassembled WGS sequence"/>
</dbReference>
<comment type="caution">
    <text evidence="3">The sequence shown here is derived from an EMBL/GenBank/DDBJ whole genome shotgun (WGS) entry which is preliminary data.</text>
</comment>
<dbReference type="InterPro" id="IPR012495">
    <property type="entry name" value="TadE-like_dom"/>
</dbReference>
<feature type="domain" description="TadE-like" evidence="2">
    <location>
        <begin position="18"/>
        <end position="60"/>
    </location>
</feature>
<dbReference type="AlphaFoldDB" id="A0A365U685"/>
<protein>
    <submittedName>
        <fullName evidence="3">Pilus assembly protein</fullName>
    </submittedName>
</protein>
<evidence type="ECO:0000313" key="3">
    <source>
        <dbReference type="EMBL" id="RBI82802.1"/>
    </source>
</evidence>
<evidence type="ECO:0000256" key="1">
    <source>
        <dbReference type="SAM" id="Phobius"/>
    </source>
</evidence>
<dbReference type="Pfam" id="PF07811">
    <property type="entry name" value="TadE"/>
    <property type="match status" value="1"/>
</dbReference>
<dbReference type="OrthoDB" id="7907064at2"/>
<evidence type="ECO:0000259" key="2">
    <source>
        <dbReference type="Pfam" id="PF07811"/>
    </source>
</evidence>
<keyword evidence="1" id="KW-0472">Membrane</keyword>
<organism evidence="3 4">
    <name type="scientific">Rhodosalinus halophilus</name>
    <dbReference type="NCBI Taxonomy" id="2259333"/>
    <lineage>
        <taxon>Bacteria</taxon>
        <taxon>Pseudomonadati</taxon>
        <taxon>Pseudomonadota</taxon>
        <taxon>Alphaproteobacteria</taxon>
        <taxon>Rhodobacterales</taxon>
        <taxon>Paracoccaceae</taxon>
        <taxon>Rhodosalinus</taxon>
    </lineage>
</organism>
<dbReference type="EMBL" id="QNTQ01000028">
    <property type="protein sequence ID" value="RBI82802.1"/>
    <property type="molecule type" value="Genomic_DNA"/>
</dbReference>
<feature type="transmembrane region" description="Helical" evidence="1">
    <location>
        <begin position="24"/>
        <end position="43"/>
    </location>
</feature>
<accession>A0A365U685</accession>
<name>A0A365U685_9RHOB</name>
<keyword evidence="4" id="KW-1185">Reference proteome</keyword>
<sequence>MSWQMSHWLRRFRREEQGAMTVEFALWFPFFLVFLYASFELGLMTMRQAMLERGLDIAVRDIRLGTGSAPQHDEIKTAICDNAIVLPGCENNLRLEMIRTDMRDWQSLPNDVDCTDKSEEVKPVRQFVPGTSNQLMLLRACLKVSPLSPTSKLVENMKTDGAGDVAIVLTSAFVQEP</sequence>
<gene>
    <name evidence="3" type="ORF">DRV85_18100</name>
</gene>
<evidence type="ECO:0000313" key="4">
    <source>
        <dbReference type="Proteomes" id="UP000253370"/>
    </source>
</evidence>
<proteinExistence type="predicted"/>